<evidence type="ECO:0000313" key="3">
    <source>
        <dbReference type="Proteomes" id="UP000601789"/>
    </source>
</evidence>
<dbReference type="Pfam" id="PF06170">
    <property type="entry name" value="DUF983"/>
    <property type="match status" value="1"/>
</dbReference>
<evidence type="ECO:0000313" key="2">
    <source>
        <dbReference type="EMBL" id="MBI1621992.1"/>
    </source>
</evidence>
<organism evidence="2 3">
    <name type="scientific">Aquamicrobium zhengzhouense</name>
    <dbReference type="NCBI Taxonomy" id="2781738"/>
    <lineage>
        <taxon>Bacteria</taxon>
        <taxon>Pseudomonadati</taxon>
        <taxon>Pseudomonadota</taxon>
        <taxon>Alphaproteobacteria</taxon>
        <taxon>Hyphomicrobiales</taxon>
        <taxon>Phyllobacteriaceae</taxon>
        <taxon>Aquamicrobium</taxon>
    </lineage>
</organism>
<comment type="caution">
    <text evidence="2">The sequence shown here is derived from an EMBL/GenBank/DDBJ whole genome shotgun (WGS) entry which is preliminary data.</text>
</comment>
<keyword evidence="1" id="KW-0812">Transmembrane</keyword>
<keyword evidence="3" id="KW-1185">Reference proteome</keyword>
<feature type="transmembrane region" description="Helical" evidence="1">
    <location>
        <begin position="92"/>
        <end position="117"/>
    </location>
</feature>
<feature type="transmembrane region" description="Helical" evidence="1">
    <location>
        <begin position="62"/>
        <end position="80"/>
    </location>
</feature>
<gene>
    <name evidence="2" type="ORF">IOD40_15125</name>
</gene>
<evidence type="ECO:0000256" key="1">
    <source>
        <dbReference type="SAM" id="Phobius"/>
    </source>
</evidence>
<dbReference type="Proteomes" id="UP000601789">
    <property type="component" value="Unassembled WGS sequence"/>
</dbReference>
<dbReference type="RefSeq" id="WP_198477530.1">
    <property type="nucleotide sequence ID" value="NZ_JADGMQ010000012.1"/>
</dbReference>
<sequence length="131" mass="14666">MDEREHKDEALWPPIDPVKAGISGSCPRCGQGRLFKGYLTIAKRCGVCGLNYAFEDSGDGPVVFVILLIGFLVVGLALWLEVSYNPPLWLHFILWVPMILILGLTALRMIKGLLIVFQFRNKAALERHEDS</sequence>
<accession>A0ABS0SHS1</accession>
<reference evidence="2 3" key="1">
    <citation type="submission" date="2020-10" db="EMBL/GenBank/DDBJ databases">
        <title>Aquamicrobium zhengzhouensis sp. nov., a exopolysaccharide producing bacterium isolated from farmland soil.</title>
        <authorList>
            <person name="Wang X."/>
        </authorList>
    </citation>
    <scope>NUCLEOTIDE SEQUENCE [LARGE SCALE GENOMIC DNA]</scope>
    <source>
        <strain evidence="3">cd-1</strain>
    </source>
</reference>
<protein>
    <submittedName>
        <fullName evidence="2">DUF983 domain-containing protein</fullName>
    </submittedName>
</protein>
<proteinExistence type="predicted"/>
<keyword evidence="1" id="KW-1133">Transmembrane helix</keyword>
<keyword evidence="1" id="KW-0472">Membrane</keyword>
<dbReference type="EMBL" id="JADGMQ010000012">
    <property type="protein sequence ID" value="MBI1621992.1"/>
    <property type="molecule type" value="Genomic_DNA"/>
</dbReference>
<dbReference type="InterPro" id="IPR009325">
    <property type="entry name" value="DUF983"/>
</dbReference>
<name>A0ABS0SHS1_9HYPH</name>